<dbReference type="GO" id="GO:0008531">
    <property type="term" value="F:riboflavin kinase activity"/>
    <property type="evidence" value="ECO:0007669"/>
    <property type="project" value="UniProtKB-UniRule"/>
</dbReference>
<evidence type="ECO:0000256" key="7">
    <source>
        <dbReference type="ARBA" id="ARBA00022741"/>
    </source>
</evidence>
<keyword evidence="3 14" id="KW-0285">Flavoprotein</keyword>
<dbReference type="InterPro" id="IPR004821">
    <property type="entry name" value="Cyt_trans-like"/>
</dbReference>
<dbReference type="FunFam" id="3.40.50.620:FF:000021">
    <property type="entry name" value="Riboflavin biosynthesis protein"/>
    <property type="match status" value="1"/>
</dbReference>
<evidence type="ECO:0000256" key="8">
    <source>
        <dbReference type="ARBA" id="ARBA00022777"/>
    </source>
</evidence>
<dbReference type="PIRSF" id="PIRSF004491">
    <property type="entry name" value="FAD_Synth"/>
    <property type="match status" value="1"/>
</dbReference>
<dbReference type="Pfam" id="PF06574">
    <property type="entry name" value="FAD_syn"/>
    <property type="match status" value="1"/>
</dbReference>
<evidence type="ECO:0000313" key="16">
    <source>
        <dbReference type="EMBL" id="EHL76929.1"/>
    </source>
</evidence>
<dbReference type="NCBIfam" id="NF004160">
    <property type="entry name" value="PRK05627.1-3"/>
    <property type="match status" value="1"/>
</dbReference>
<dbReference type="Proteomes" id="UP000011747">
    <property type="component" value="Unassembled WGS sequence"/>
</dbReference>
<evidence type="ECO:0000256" key="10">
    <source>
        <dbReference type="ARBA" id="ARBA00022840"/>
    </source>
</evidence>
<comment type="caution">
    <text evidence="16">The sequence shown here is derived from an EMBL/GenBank/DDBJ whole genome shotgun (WGS) entry which is preliminary data.</text>
</comment>
<dbReference type="InterPro" id="IPR015864">
    <property type="entry name" value="FAD_synthase"/>
</dbReference>
<keyword evidence="7 14" id="KW-0547">Nucleotide-binding</keyword>
<evidence type="ECO:0000259" key="15">
    <source>
        <dbReference type="SMART" id="SM00904"/>
    </source>
</evidence>
<dbReference type="GO" id="GO:0005524">
    <property type="term" value="F:ATP binding"/>
    <property type="evidence" value="ECO:0007669"/>
    <property type="project" value="UniProtKB-UniRule"/>
</dbReference>
<dbReference type="PATRIC" id="fig|665952.3.peg.2439"/>
<reference evidence="16 17" key="1">
    <citation type="submission" date="2011-09" db="EMBL/GenBank/DDBJ databases">
        <title>The Genome Sequence of Bacillus smithii 7_3_47FAA.</title>
        <authorList>
            <consortium name="The Broad Institute Genome Sequencing Platform"/>
            <person name="Earl A."/>
            <person name="Ward D."/>
            <person name="Feldgarden M."/>
            <person name="Gevers D."/>
            <person name="Daigneault M."/>
            <person name="Strauss J."/>
            <person name="Allen-Vercoe E."/>
            <person name="Young S.K."/>
            <person name="Zeng Q."/>
            <person name="Gargeya S."/>
            <person name="Fitzgerald M."/>
            <person name="Haas B."/>
            <person name="Abouelleil A."/>
            <person name="Alvarado L."/>
            <person name="Arachchi H.M."/>
            <person name="Berlin A."/>
            <person name="Brown A."/>
            <person name="Chapman S.B."/>
            <person name="Chen Z."/>
            <person name="Dunbar C."/>
            <person name="Freedman E."/>
            <person name="Gearin G."/>
            <person name="Goldberg J."/>
            <person name="Griggs A."/>
            <person name="Gujja S."/>
            <person name="Heiman D."/>
            <person name="Howarth C."/>
            <person name="Larson L."/>
            <person name="Lui A."/>
            <person name="MacDonald P.J.P."/>
            <person name="Montmayeur A."/>
            <person name="Murphy C."/>
            <person name="Neiman D."/>
            <person name="Pearson M."/>
            <person name="Priest M."/>
            <person name="Roberts A."/>
            <person name="Saif S."/>
            <person name="Shea T."/>
            <person name="Shenoy N."/>
            <person name="Sisk P."/>
            <person name="Stolte C."/>
            <person name="Sykes S."/>
            <person name="Wortman J."/>
            <person name="Nusbaum C."/>
            <person name="Birren B."/>
        </authorList>
    </citation>
    <scope>NUCLEOTIDE SEQUENCE [LARGE SCALE GENOMIC DNA]</scope>
    <source>
        <strain evidence="16 17">7_3_47FAA</strain>
    </source>
</reference>
<dbReference type="EC" id="2.7.1.26" evidence="14"/>
<comment type="catalytic activity">
    <reaction evidence="12 14">
        <text>riboflavin + ATP = FMN + ADP + H(+)</text>
        <dbReference type="Rhea" id="RHEA:14357"/>
        <dbReference type="ChEBI" id="CHEBI:15378"/>
        <dbReference type="ChEBI" id="CHEBI:30616"/>
        <dbReference type="ChEBI" id="CHEBI:57986"/>
        <dbReference type="ChEBI" id="CHEBI:58210"/>
        <dbReference type="ChEBI" id="CHEBI:456216"/>
        <dbReference type="EC" id="2.7.1.26"/>
    </reaction>
</comment>
<dbReference type="InterPro" id="IPR023468">
    <property type="entry name" value="Riboflavin_kinase"/>
</dbReference>
<keyword evidence="6 14" id="KW-0548">Nucleotidyltransferase</keyword>
<dbReference type="GO" id="GO:0009231">
    <property type="term" value="P:riboflavin biosynthetic process"/>
    <property type="evidence" value="ECO:0007669"/>
    <property type="project" value="InterPro"/>
</dbReference>
<comment type="pathway">
    <text evidence="2 14">Cofactor biosynthesis; FMN biosynthesis; FMN from riboflavin (ATP route): step 1/1.</text>
</comment>
<evidence type="ECO:0000256" key="12">
    <source>
        <dbReference type="ARBA" id="ARBA00047880"/>
    </source>
</evidence>
<evidence type="ECO:0000256" key="1">
    <source>
        <dbReference type="ARBA" id="ARBA00004726"/>
    </source>
</evidence>
<keyword evidence="5 14" id="KW-0808">Transferase</keyword>
<sequence length="319" mass="36907">MRIMKVTMLNHPHSIQKEELPPMAMALGFFDGVHAGHQRVIETAKNIANERNWKSAVMTFDPHPSVVLGKKHEKIRYITPLDEKIRMIEQLGIDHLFVIRFTSDFARLEPQQFIDQYIIGLNVQHVVAGYDFTYGRCGNGTMDTLPEHSRGLFTITKVDKLAYDGEKVSSTKIRCLLTEGQIEEANRLLGRPYRITGTVVHGDQRGRKIGFPTANVECDDDYYLPKTGVYAVRMKVKDKWVNGVCNIGYRPTFKHPDERFMSIEVHLFEFDHSIYGEEVTVEWYKHIRQERKFNGVQELVAQIEKDKQSAIKYFQNEAE</sequence>
<evidence type="ECO:0000256" key="6">
    <source>
        <dbReference type="ARBA" id="ARBA00022695"/>
    </source>
</evidence>
<dbReference type="NCBIfam" id="NF004162">
    <property type="entry name" value="PRK05627.1-5"/>
    <property type="match status" value="1"/>
</dbReference>
<dbReference type="Gene3D" id="2.40.30.30">
    <property type="entry name" value="Riboflavin kinase-like"/>
    <property type="match status" value="1"/>
</dbReference>
<dbReference type="SMART" id="SM00904">
    <property type="entry name" value="Flavokinase"/>
    <property type="match status" value="1"/>
</dbReference>
<evidence type="ECO:0000313" key="17">
    <source>
        <dbReference type="Proteomes" id="UP000011747"/>
    </source>
</evidence>
<dbReference type="NCBIfam" id="TIGR00083">
    <property type="entry name" value="ribF"/>
    <property type="match status" value="1"/>
</dbReference>
<evidence type="ECO:0000256" key="11">
    <source>
        <dbReference type="ARBA" id="ARBA00023268"/>
    </source>
</evidence>
<dbReference type="EC" id="2.7.7.2" evidence="14"/>
<dbReference type="PANTHER" id="PTHR22749">
    <property type="entry name" value="RIBOFLAVIN KINASE/FMN ADENYLYLTRANSFERASE"/>
    <property type="match status" value="1"/>
</dbReference>
<dbReference type="GO" id="GO:0003919">
    <property type="term" value="F:FMN adenylyltransferase activity"/>
    <property type="evidence" value="ECO:0007669"/>
    <property type="project" value="UniProtKB-UniRule"/>
</dbReference>
<protein>
    <recommendedName>
        <fullName evidence="14">Riboflavin biosynthesis protein</fullName>
    </recommendedName>
    <domain>
        <recommendedName>
            <fullName evidence="14">Riboflavin kinase</fullName>
            <ecNumber evidence="14">2.7.1.26</ecNumber>
        </recommendedName>
        <alternativeName>
            <fullName evidence="14">Flavokinase</fullName>
        </alternativeName>
    </domain>
    <domain>
        <recommendedName>
            <fullName evidence="14">FMN adenylyltransferase</fullName>
            <ecNumber evidence="14">2.7.7.2</ecNumber>
        </recommendedName>
        <alternativeName>
            <fullName evidence="14">FAD pyrophosphorylase</fullName>
        </alternativeName>
        <alternativeName>
            <fullName evidence="14">FAD synthase</fullName>
        </alternativeName>
    </domain>
</protein>
<keyword evidence="9 14" id="KW-0274">FAD</keyword>
<dbReference type="CDD" id="cd02064">
    <property type="entry name" value="FAD_synthetase_N"/>
    <property type="match status" value="1"/>
</dbReference>
<evidence type="ECO:0000256" key="14">
    <source>
        <dbReference type="PIRNR" id="PIRNR004491"/>
    </source>
</evidence>
<dbReference type="Pfam" id="PF01687">
    <property type="entry name" value="Flavokinase"/>
    <property type="match status" value="1"/>
</dbReference>
<comment type="pathway">
    <text evidence="1 14">Cofactor biosynthesis; FAD biosynthesis; FAD from FMN: step 1/1.</text>
</comment>
<dbReference type="UniPathway" id="UPA00277">
    <property type="reaction ID" value="UER00407"/>
</dbReference>
<dbReference type="InterPro" id="IPR014729">
    <property type="entry name" value="Rossmann-like_a/b/a_fold"/>
</dbReference>
<evidence type="ECO:0000256" key="2">
    <source>
        <dbReference type="ARBA" id="ARBA00005201"/>
    </source>
</evidence>
<dbReference type="UniPathway" id="UPA00276">
    <property type="reaction ID" value="UER00406"/>
</dbReference>
<keyword evidence="17" id="KW-1185">Reference proteome</keyword>
<dbReference type="NCBIfam" id="NF004161">
    <property type="entry name" value="PRK05627.1-4"/>
    <property type="match status" value="1"/>
</dbReference>
<organism evidence="16 17">
    <name type="scientific">Bacillus smithii 7_3_47FAA</name>
    <dbReference type="NCBI Taxonomy" id="665952"/>
    <lineage>
        <taxon>Bacteria</taxon>
        <taxon>Bacillati</taxon>
        <taxon>Bacillota</taxon>
        <taxon>Bacilli</taxon>
        <taxon>Bacillales</taxon>
        <taxon>Bacillaceae</taxon>
        <taxon>Bacillus</taxon>
    </lineage>
</organism>
<dbReference type="InterPro" id="IPR015865">
    <property type="entry name" value="Riboflavin_kinase_bac/euk"/>
</dbReference>
<dbReference type="PANTHER" id="PTHR22749:SF6">
    <property type="entry name" value="RIBOFLAVIN KINASE"/>
    <property type="match status" value="1"/>
</dbReference>
<comment type="similarity">
    <text evidence="14">Belongs to the ribF family.</text>
</comment>
<dbReference type="SUPFAM" id="SSF52374">
    <property type="entry name" value="Nucleotidylyl transferase"/>
    <property type="match status" value="1"/>
</dbReference>
<dbReference type="HOGENOM" id="CLU_048437_0_2_9"/>
<dbReference type="InterPro" id="IPR002606">
    <property type="entry name" value="Riboflavin_kinase_bac"/>
</dbReference>
<proteinExistence type="inferred from homology"/>
<dbReference type="NCBIfam" id="TIGR00125">
    <property type="entry name" value="cyt_tran_rel"/>
    <property type="match status" value="1"/>
</dbReference>
<dbReference type="GO" id="GO:0009398">
    <property type="term" value="P:FMN biosynthetic process"/>
    <property type="evidence" value="ECO:0007669"/>
    <property type="project" value="UniProtKB-UniRule"/>
</dbReference>
<accession>G9QMV8</accession>
<keyword evidence="4 14" id="KW-0288">FMN</keyword>
<dbReference type="InterPro" id="IPR023465">
    <property type="entry name" value="Riboflavin_kinase_dom_sf"/>
</dbReference>
<dbReference type="SUPFAM" id="SSF82114">
    <property type="entry name" value="Riboflavin kinase-like"/>
    <property type="match status" value="1"/>
</dbReference>
<dbReference type="EMBL" id="ACWF01000120">
    <property type="protein sequence ID" value="EHL76929.1"/>
    <property type="molecule type" value="Genomic_DNA"/>
</dbReference>
<keyword evidence="11" id="KW-0511">Multifunctional enzyme</keyword>
<keyword evidence="10 14" id="KW-0067">ATP-binding</keyword>
<dbReference type="FunFam" id="2.40.30.30:FF:000004">
    <property type="entry name" value="Riboflavin biosynthesis protein"/>
    <property type="match status" value="1"/>
</dbReference>
<comment type="catalytic activity">
    <reaction evidence="13 14">
        <text>FMN + ATP + H(+) = FAD + diphosphate</text>
        <dbReference type="Rhea" id="RHEA:17237"/>
        <dbReference type="ChEBI" id="CHEBI:15378"/>
        <dbReference type="ChEBI" id="CHEBI:30616"/>
        <dbReference type="ChEBI" id="CHEBI:33019"/>
        <dbReference type="ChEBI" id="CHEBI:57692"/>
        <dbReference type="ChEBI" id="CHEBI:58210"/>
        <dbReference type="EC" id="2.7.7.2"/>
    </reaction>
</comment>
<dbReference type="Gene3D" id="3.40.50.620">
    <property type="entry name" value="HUPs"/>
    <property type="match status" value="1"/>
</dbReference>
<name>G9QMV8_9BACI</name>
<keyword evidence="8 14" id="KW-0418">Kinase</keyword>
<gene>
    <name evidence="16" type="ORF">HMPREF1015_00875</name>
</gene>
<evidence type="ECO:0000256" key="4">
    <source>
        <dbReference type="ARBA" id="ARBA00022643"/>
    </source>
</evidence>
<evidence type="ECO:0000256" key="5">
    <source>
        <dbReference type="ARBA" id="ARBA00022679"/>
    </source>
</evidence>
<evidence type="ECO:0000256" key="13">
    <source>
        <dbReference type="ARBA" id="ARBA00049494"/>
    </source>
</evidence>
<dbReference type="GO" id="GO:0006747">
    <property type="term" value="P:FAD biosynthetic process"/>
    <property type="evidence" value="ECO:0007669"/>
    <property type="project" value="UniProtKB-UniRule"/>
</dbReference>
<dbReference type="AlphaFoldDB" id="G9QMV8"/>
<evidence type="ECO:0000256" key="9">
    <source>
        <dbReference type="ARBA" id="ARBA00022827"/>
    </source>
</evidence>
<feature type="domain" description="Riboflavin kinase" evidence="15">
    <location>
        <begin position="188"/>
        <end position="315"/>
    </location>
</feature>
<evidence type="ECO:0000256" key="3">
    <source>
        <dbReference type="ARBA" id="ARBA00022630"/>
    </source>
</evidence>